<gene>
    <name evidence="1" type="ORF">PY771_13165</name>
</gene>
<proteinExistence type="predicted"/>
<protein>
    <recommendedName>
        <fullName evidence="3">Glycosyltransferase</fullName>
    </recommendedName>
</protein>
<accession>A0AAX3P1Y6</accession>
<sequence length="365" mass="42274">MQINKASIDIYSDVDYLGYQHVNQMLFHYALNSGYESRFFHRIYMNYPSLKRLVYFFRAKKNNDRFRLNGNVNAGVKVIKNYPSFNFLTDKYISHLINDQIERPSNYAITFVPSKALERVFSGYEKIFYYCVHDSINQTYPVRNKAYEKKLVKDSRVIFCDNHLVAKRLVGELPCPDICDVSKHDEISLIAKLKNGCKCFIVPPPVPDEFFHVKSSCVGDEPFDFVYFGSIHKDIEQSVFYELDKKCFKILIISSDRLDSKLQNVAYIDAISDVKILCQKIALSKRILLPYKNSEFMLTVSPAKIYQSLATGKSVWTSNTDISSKFNIPMIHDYSERYVYSAPENLDSFHANSLLKKVLLIIDAC</sequence>
<organism evidence="1 2">
    <name type="scientific">Aeromonas hydrophila</name>
    <dbReference type="NCBI Taxonomy" id="644"/>
    <lineage>
        <taxon>Bacteria</taxon>
        <taxon>Pseudomonadati</taxon>
        <taxon>Pseudomonadota</taxon>
        <taxon>Gammaproteobacteria</taxon>
        <taxon>Aeromonadales</taxon>
        <taxon>Aeromonadaceae</taxon>
        <taxon>Aeromonas</taxon>
    </lineage>
</organism>
<reference evidence="1" key="1">
    <citation type="submission" date="2023-02" db="EMBL/GenBank/DDBJ databases">
        <title>The sequence of Aeromonas hydrophila K533.</title>
        <authorList>
            <person name="Luo X."/>
        </authorList>
    </citation>
    <scope>NUCLEOTIDE SEQUENCE</scope>
    <source>
        <strain evidence="1">K533</strain>
    </source>
</reference>
<evidence type="ECO:0000313" key="2">
    <source>
        <dbReference type="Proteomes" id="UP001214666"/>
    </source>
</evidence>
<dbReference type="Proteomes" id="UP001214666">
    <property type="component" value="Chromosome"/>
</dbReference>
<evidence type="ECO:0000313" key="1">
    <source>
        <dbReference type="EMBL" id="WEE24630.1"/>
    </source>
</evidence>
<dbReference type="RefSeq" id="WP_275115466.1">
    <property type="nucleotide sequence ID" value="NZ_CP118942.1"/>
</dbReference>
<dbReference type="AlphaFoldDB" id="A0AAX3P1Y6"/>
<name>A0AAX3P1Y6_AERHY</name>
<evidence type="ECO:0008006" key="3">
    <source>
        <dbReference type="Google" id="ProtNLM"/>
    </source>
</evidence>
<dbReference type="EMBL" id="CP118942">
    <property type="protein sequence ID" value="WEE24630.1"/>
    <property type="molecule type" value="Genomic_DNA"/>
</dbReference>